<name>A0ABW7IZB7_9VIBR</name>
<dbReference type="Proteomes" id="UP001607151">
    <property type="component" value="Unassembled WGS sequence"/>
</dbReference>
<evidence type="ECO:0000313" key="6">
    <source>
        <dbReference type="EMBL" id="MFH0267011.1"/>
    </source>
</evidence>
<comment type="catalytic activity">
    <reaction evidence="4">
        <text>L-methionyl-[protein] + [thioredoxin]-disulfide + H2O = L-methionyl-(R)-S-oxide-[protein] + [thioredoxin]-dithiol</text>
        <dbReference type="Rhea" id="RHEA:24164"/>
        <dbReference type="Rhea" id="RHEA-COMP:10698"/>
        <dbReference type="Rhea" id="RHEA-COMP:10700"/>
        <dbReference type="Rhea" id="RHEA-COMP:12313"/>
        <dbReference type="Rhea" id="RHEA-COMP:12314"/>
        <dbReference type="ChEBI" id="CHEBI:15377"/>
        <dbReference type="ChEBI" id="CHEBI:16044"/>
        <dbReference type="ChEBI" id="CHEBI:29950"/>
        <dbReference type="ChEBI" id="CHEBI:45764"/>
        <dbReference type="ChEBI" id="CHEBI:50058"/>
        <dbReference type="EC" id="1.8.4.12"/>
    </reaction>
</comment>
<proteinExistence type="inferred from homology"/>
<dbReference type="Gene3D" id="2.170.150.20">
    <property type="entry name" value="Peptide methionine sulfoxide reductase"/>
    <property type="match status" value="1"/>
</dbReference>
<comment type="similarity">
    <text evidence="1">Belongs to the MsrB Met sulfoxide reductase family.</text>
</comment>
<dbReference type="InterPro" id="IPR002579">
    <property type="entry name" value="Met_Sox_Rdtase_MsrB_dom"/>
</dbReference>
<evidence type="ECO:0000259" key="5">
    <source>
        <dbReference type="PROSITE" id="PS51790"/>
    </source>
</evidence>
<accession>A0ABW7IZB7</accession>
<keyword evidence="3 6" id="KW-0560">Oxidoreductase</keyword>
<evidence type="ECO:0000256" key="1">
    <source>
        <dbReference type="ARBA" id="ARBA00007174"/>
    </source>
</evidence>
<dbReference type="Pfam" id="PF01641">
    <property type="entry name" value="SelR"/>
    <property type="match status" value="1"/>
</dbReference>
<dbReference type="NCBIfam" id="TIGR00357">
    <property type="entry name" value="peptide-methionine (R)-S-oxide reductase MsrB"/>
    <property type="match status" value="1"/>
</dbReference>
<evidence type="ECO:0000256" key="4">
    <source>
        <dbReference type="ARBA" id="ARBA00048488"/>
    </source>
</evidence>
<sequence length="147" mass="16620">MLNWEDVIKRANHRNVPVLRRVEKTEQEWRDILDAEVFRVTRLKGTERAFSSEICSLFEPGFYGCACCNTLLFDASEKFESGTGWPSFTQPIEPNVVAYHKDHSHGMTRIEATCATCDAHLGHVFPDGPEPSGLRYCMNAVSLVKAK</sequence>
<evidence type="ECO:0000256" key="2">
    <source>
        <dbReference type="ARBA" id="ARBA00012499"/>
    </source>
</evidence>
<evidence type="ECO:0000313" key="7">
    <source>
        <dbReference type="Proteomes" id="UP001607151"/>
    </source>
</evidence>
<dbReference type="PANTHER" id="PTHR10173:SF52">
    <property type="entry name" value="METHIONINE-R-SULFOXIDE REDUCTASE B1"/>
    <property type="match status" value="1"/>
</dbReference>
<dbReference type="GO" id="GO:0033743">
    <property type="term" value="F:peptide-methionine (R)-S-oxide reductase activity"/>
    <property type="evidence" value="ECO:0007669"/>
    <property type="project" value="UniProtKB-EC"/>
</dbReference>
<keyword evidence="7" id="KW-1185">Reference proteome</keyword>
<evidence type="ECO:0000256" key="3">
    <source>
        <dbReference type="ARBA" id="ARBA00023002"/>
    </source>
</evidence>
<protein>
    <recommendedName>
        <fullName evidence="2">peptide-methionine (R)-S-oxide reductase</fullName>
        <ecNumber evidence="2">1.8.4.12</ecNumber>
    </recommendedName>
</protein>
<feature type="domain" description="MsrB" evidence="5">
    <location>
        <begin position="26"/>
        <end position="147"/>
    </location>
</feature>
<dbReference type="SUPFAM" id="SSF51316">
    <property type="entry name" value="Mss4-like"/>
    <property type="match status" value="1"/>
</dbReference>
<dbReference type="InterPro" id="IPR011057">
    <property type="entry name" value="Mss4-like_sf"/>
</dbReference>
<dbReference type="RefSeq" id="WP_089137818.1">
    <property type="nucleotide sequence ID" value="NZ_AP018686.1"/>
</dbReference>
<dbReference type="PANTHER" id="PTHR10173">
    <property type="entry name" value="METHIONINE SULFOXIDE REDUCTASE"/>
    <property type="match status" value="1"/>
</dbReference>
<organism evidence="6 7">
    <name type="scientific">Vibrio rumoiensis</name>
    <dbReference type="NCBI Taxonomy" id="76258"/>
    <lineage>
        <taxon>Bacteria</taxon>
        <taxon>Pseudomonadati</taxon>
        <taxon>Pseudomonadota</taxon>
        <taxon>Gammaproteobacteria</taxon>
        <taxon>Vibrionales</taxon>
        <taxon>Vibrionaceae</taxon>
        <taxon>Vibrio</taxon>
    </lineage>
</organism>
<reference evidence="6 7" key="1">
    <citation type="submission" date="2024-10" db="EMBL/GenBank/DDBJ databases">
        <authorList>
            <person name="Yibar A."/>
            <person name="Saticioglu I.B."/>
            <person name="Duman M."/>
            <person name="Ajmi N."/>
            <person name="Gurler F."/>
            <person name="Ay H."/>
            <person name="Onuk E."/>
            <person name="Guler S."/>
            <person name="Romalde J.L."/>
        </authorList>
    </citation>
    <scope>NUCLEOTIDE SEQUENCE [LARGE SCALE GENOMIC DNA]</scope>
    <source>
        <strain evidence="6 7">14-MA-B</strain>
    </source>
</reference>
<gene>
    <name evidence="6" type="primary">msrB</name>
    <name evidence="6" type="ORF">ACGRQ9_16330</name>
</gene>
<dbReference type="PROSITE" id="PS51790">
    <property type="entry name" value="MSRB"/>
    <property type="match status" value="1"/>
</dbReference>
<dbReference type="EC" id="1.8.4.12" evidence="2"/>
<comment type="caution">
    <text evidence="6">The sequence shown here is derived from an EMBL/GenBank/DDBJ whole genome shotgun (WGS) entry which is preliminary data.</text>
</comment>
<dbReference type="InterPro" id="IPR028427">
    <property type="entry name" value="Met_Sox_Rdtase_MsrB"/>
</dbReference>
<dbReference type="EMBL" id="JBIHSN010000003">
    <property type="protein sequence ID" value="MFH0267011.1"/>
    <property type="molecule type" value="Genomic_DNA"/>
</dbReference>